<evidence type="ECO:0000313" key="4">
    <source>
        <dbReference type="Proteomes" id="UP000077752"/>
    </source>
</evidence>
<feature type="chain" id="PRO_5008073387" description="Lipoprotein" evidence="2">
    <location>
        <begin position="22"/>
        <end position="136"/>
    </location>
</feature>
<feature type="region of interest" description="Disordered" evidence="1">
    <location>
        <begin position="22"/>
        <end position="136"/>
    </location>
</feature>
<protein>
    <recommendedName>
        <fullName evidence="5">Lipoprotein</fullName>
    </recommendedName>
</protein>
<feature type="compositionally biased region" description="Basic and acidic residues" evidence="1">
    <location>
        <begin position="66"/>
        <end position="85"/>
    </location>
</feature>
<evidence type="ECO:0000256" key="2">
    <source>
        <dbReference type="SAM" id="SignalP"/>
    </source>
</evidence>
<comment type="caution">
    <text evidence="3">The sequence shown here is derived from an EMBL/GenBank/DDBJ whole genome shotgun (WGS) entry which is preliminary data.</text>
</comment>
<evidence type="ECO:0000256" key="1">
    <source>
        <dbReference type="SAM" id="MobiDB-lite"/>
    </source>
</evidence>
<dbReference type="EMBL" id="LUCV01000049">
    <property type="protein sequence ID" value="OAI84819.1"/>
    <property type="molecule type" value="Genomic_DNA"/>
</dbReference>
<reference evidence="3 4" key="1">
    <citation type="submission" date="2016-03" db="EMBL/GenBank/DDBJ databases">
        <title>Draft Genome Assembly of Pseudomonas putida strain CBF10-2.</title>
        <authorList>
            <person name="Iyer R.S."/>
            <person name="Damania A."/>
        </authorList>
    </citation>
    <scope>NUCLEOTIDE SEQUENCE [LARGE SCALE GENOMIC DNA]</scope>
    <source>
        <strain evidence="3 4">CBF10-2</strain>
    </source>
</reference>
<accession>A0A177SB93</accession>
<name>A0A177SB93_PSEPU</name>
<keyword evidence="2" id="KW-0732">Signal</keyword>
<dbReference type="RefSeq" id="WP_064304606.1">
    <property type="nucleotide sequence ID" value="NZ_LUCV01000049.1"/>
</dbReference>
<feature type="signal peptide" evidence="2">
    <location>
        <begin position="1"/>
        <end position="21"/>
    </location>
</feature>
<gene>
    <name evidence="3" type="ORF">AYO28_02750</name>
</gene>
<feature type="compositionally biased region" description="Gly residues" evidence="1">
    <location>
        <begin position="89"/>
        <end position="136"/>
    </location>
</feature>
<evidence type="ECO:0000313" key="3">
    <source>
        <dbReference type="EMBL" id="OAI84819.1"/>
    </source>
</evidence>
<proteinExistence type="predicted"/>
<dbReference type="Proteomes" id="UP000077752">
    <property type="component" value="Unassembled WGS sequence"/>
</dbReference>
<evidence type="ECO:0008006" key="5">
    <source>
        <dbReference type="Google" id="ProtNLM"/>
    </source>
</evidence>
<dbReference type="AlphaFoldDB" id="A0A177SB93"/>
<sequence>MKRTAFAALLFSALLGGHAMADTGPTNPTSPGVGSGVPPEMPAPGSTDPRIQGSDPGRQGGAPTDGTDRTRPPTIDDRGTERGNERNGTGSGSGMGGSGTGMGGSGSGSGTGMGGSGTGTGTGSSTGSGTGSGGGQ</sequence>
<organism evidence="3 4">
    <name type="scientific">Pseudomonas putida</name>
    <name type="common">Arthrobacter siderocapsulatus</name>
    <dbReference type="NCBI Taxonomy" id="303"/>
    <lineage>
        <taxon>Bacteria</taxon>
        <taxon>Pseudomonadati</taxon>
        <taxon>Pseudomonadota</taxon>
        <taxon>Gammaproteobacteria</taxon>
        <taxon>Pseudomonadales</taxon>
        <taxon>Pseudomonadaceae</taxon>
        <taxon>Pseudomonas</taxon>
    </lineage>
</organism>